<proteinExistence type="predicted"/>
<dbReference type="EMBL" id="BPLQ01000981">
    <property type="protein sequence ID" value="GIX77063.1"/>
    <property type="molecule type" value="Genomic_DNA"/>
</dbReference>
<gene>
    <name evidence="1" type="ORF">CDAR_410481</name>
</gene>
<organism evidence="1 2">
    <name type="scientific">Caerostris darwini</name>
    <dbReference type="NCBI Taxonomy" id="1538125"/>
    <lineage>
        <taxon>Eukaryota</taxon>
        <taxon>Metazoa</taxon>
        <taxon>Ecdysozoa</taxon>
        <taxon>Arthropoda</taxon>
        <taxon>Chelicerata</taxon>
        <taxon>Arachnida</taxon>
        <taxon>Araneae</taxon>
        <taxon>Araneomorphae</taxon>
        <taxon>Entelegynae</taxon>
        <taxon>Araneoidea</taxon>
        <taxon>Araneidae</taxon>
        <taxon>Caerostris</taxon>
    </lineage>
</organism>
<dbReference type="Proteomes" id="UP001054837">
    <property type="component" value="Unassembled WGS sequence"/>
</dbReference>
<protein>
    <submittedName>
        <fullName evidence="1">Uncharacterized protein</fullName>
    </submittedName>
</protein>
<sequence length="85" mass="9847">MHLTDRIMYFFISMAKPFSEKGITTSFEKPCEEAHMKLMWRHYHPTFVTVPIRSRNDIDKRQVGVLASSFSSSQCCETLCSKPTV</sequence>
<dbReference type="AlphaFoldDB" id="A0AAV4MXS3"/>
<accession>A0AAV4MXS3</accession>
<reference evidence="1 2" key="1">
    <citation type="submission" date="2021-06" db="EMBL/GenBank/DDBJ databases">
        <title>Caerostris darwini draft genome.</title>
        <authorList>
            <person name="Kono N."/>
            <person name="Arakawa K."/>
        </authorList>
    </citation>
    <scope>NUCLEOTIDE SEQUENCE [LARGE SCALE GENOMIC DNA]</scope>
</reference>
<evidence type="ECO:0000313" key="1">
    <source>
        <dbReference type="EMBL" id="GIX77063.1"/>
    </source>
</evidence>
<keyword evidence="2" id="KW-1185">Reference proteome</keyword>
<comment type="caution">
    <text evidence="1">The sequence shown here is derived from an EMBL/GenBank/DDBJ whole genome shotgun (WGS) entry which is preliminary data.</text>
</comment>
<name>A0AAV4MXS3_9ARAC</name>
<evidence type="ECO:0000313" key="2">
    <source>
        <dbReference type="Proteomes" id="UP001054837"/>
    </source>
</evidence>